<feature type="repeat" description="PPR" evidence="3">
    <location>
        <begin position="291"/>
        <end position="325"/>
    </location>
</feature>
<keyword evidence="2" id="KW-0677">Repeat</keyword>
<feature type="repeat" description="PPR" evidence="3">
    <location>
        <begin position="256"/>
        <end position="290"/>
    </location>
</feature>
<accession>A0A8S0VCB7</accession>
<name>A0A8S0VCB7_OLEEU</name>
<dbReference type="InterPro" id="IPR051240">
    <property type="entry name" value="Mito_RNA-Proc/Resp"/>
</dbReference>
<organism evidence="4 5">
    <name type="scientific">Olea europaea subsp. europaea</name>
    <dbReference type="NCBI Taxonomy" id="158383"/>
    <lineage>
        <taxon>Eukaryota</taxon>
        <taxon>Viridiplantae</taxon>
        <taxon>Streptophyta</taxon>
        <taxon>Embryophyta</taxon>
        <taxon>Tracheophyta</taxon>
        <taxon>Spermatophyta</taxon>
        <taxon>Magnoliopsida</taxon>
        <taxon>eudicotyledons</taxon>
        <taxon>Gunneridae</taxon>
        <taxon>Pentapetalae</taxon>
        <taxon>asterids</taxon>
        <taxon>lamiids</taxon>
        <taxon>Lamiales</taxon>
        <taxon>Oleaceae</taxon>
        <taxon>Oleeae</taxon>
        <taxon>Olea</taxon>
    </lineage>
</organism>
<comment type="similarity">
    <text evidence="1">Belongs to the PPR family. P subfamily.</text>
</comment>
<evidence type="ECO:0000256" key="2">
    <source>
        <dbReference type="ARBA" id="ARBA00022737"/>
    </source>
</evidence>
<dbReference type="GO" id="GO:0048364">
    <property type="term" value="P:root development"/>
    <property type="evidence" value="ECO:0007669"/>
    <property type="project" value="EnsemblPlants"/>
</dbReference>
<proteinExistence type="inferred from homology"/>
<dbReference type="Gramene" id="OE9A115802T1">
    <property type="protein sequence ID" value="OE9A115802C1"/>
    <property type="gene ID" value="OE9A115802"/>
</dbReference>
<comment type="caution">
    <text evidence="4">The sequence shown here is derived from an EMBL/GenBank/DDBJ whole genome shotgun (WGS) entry which is preliminary data.</text>
</comment>
<dbReference type="SUPFAM" id="SSF81901">
    <property type="entry name" value="HCP-like"/>
    <property type="match status" value="1"/>
</dbReference>
<dbReference type="GO" id="GO:0048367">
    <property type="term" value="P:shoot system development"/>
    <property type="evidence" value="ECO:0007669"/>
    <property type="project" value="EnsemblPlants"/>
</dbReference>
<evidence type="ECO:0000256" key="3">
    <source>
        <dbReference type="PROSITE-ProRule" id="PRU00708"/>
    </source>
</evidence>
<dbReference type="PANTHER" id="PTHR47933:SF24">
    <property type="entry name" value="OS05G0207200 PROTEIN"/>
    <property type="match status" value="1"/>
</dbReference>
<dbReference type="EMBL" id="CACTIH010009304">
    <property type="protein sequence ID" value="CAA3029345.1"/>
    <property type="molecule type" value="Genomic_DNA"/>
</dbReference>
<feature type="repeat" description="PPR" evidence="3">
    <location>
        <begin position="361"/>
        <end position="395"/>
    </location>
</feature>
<evidence type="ECO:0000256" key="1">
    <source>
        <dbReference type="ARBA" id="ARBA00007626"/>
    </source>
</evidence>
<evidence type="ECO:0000313" key="4">
    <source>
        <dbReference type="EMBL" id="CAA3029345.1"/>
    </source>
</evidence>
<dbReference type="PANTHER" id="PTHR47933">
    <property type="entry name" value="PENTATRICOPEPTIDE REPEAT-CONTAINING PROTEIN 1, MITOCHONDRIAL"/>
    <property type="match status" value="1"/>
</dbReference>
<reference evidence="4 5" key="1">
    <citation type="submission" date="2019-12" db="EMBL/GenBank/DDBJ databases">
        <authorList>
            <person name="Alioto T."/>
            <person name="Alioto T."/>
            <person name="Gomez Garrido J."/>
        </authorList>
    </citation>
    <scope>NUCLEOTIDE SEQUENCE [LARGE SCALE GENOMIC DNA]</scope>
</reference>
<sequence length="468" mass="53188">MEKLKKVSPFRLSSLLRLQKDPKLALRLFLNPNPNDPNPKPFRYSLLSYDLIISKLGRARMLSEMENIVEKLKSDTRIITKEIILCNIITFYGRACLPGKALKVFEEMSAFRCQRTIKSVNTVLNSLLICREFEKMWELVMEIEKYGSPDACTYNILINARRVKGDLEGALNMFDEMLKRGVEPNVVTFGTVISGYCTKLELDKAFQLKKKMEGDFKIKPNAHIYTALIKGLCEVDELDKAIKLKEEISRKKVELDSAIYSTLINQFFKVGRKAEVSELLEEMEKVGCKLDTVTYNALICGFCQEKEFDSAFGVLNDMEKNGCKPDVISYNVIIGGLCREGKAREASDLLEDMPRRKCFPDVVTYRILFDGLCDQKHLKEGAGILDEMLFKGYVPRSSSISKFVGELVQGHKTEIIWTVLNSLAKRNAIDSDIWRFVISLVCKEDSHCDATEVISSLLSTQDHSVRDG</sequence>
<dbReference type="OrthoDB" id="185373at2759"/>
<feature type="repeat" description="PPR" evidence="3">
    <location>
        <begin position="221"/>
        <end position="255"/>
    </location>
</feature>
<dbReference type="GO" id="GO:0003729">
    <property type="term" value="F:mRNA binding"/>
    <property type="evidence" value="ECO:0007669"/>
    <property type="project" value="TreeGrafter"/>
</dbReference>
<dbReference type="Pfam" id="PF12854">
    <property type="entry name" value="PPR_1"/>
    <property type="match status" value="1"/>
</dbReference>
<dbReference type="PROSITE" id="PS51375">
    <property type="entry name" value="PPR"/>
    <property type="match status" value="6"/>
</dbReference>
<feature type="repeat" description="PPR" evidence="3">
    <location>
        <begin position="326"/>
        <end position="360"/>
    </location>
</feature>
<dbReference type="Pfam" id="PF01535">
    <property type="entry name" value="PPR"/>
    <property type="match status" value="1"/>
</dbReference>
<dbReference type="GO" id="GO:0009793">
    <property type="term" value="P:embryo development ending in seed dormancy"/>
    <property type="evidence" value="ECO:0007669"/>
    <property type="project" value="EnsemblPlants"/>
</dbReference>
<protein>
    <submittedName>
        <fullName evidence="4">Pentatricopeptide repeat-containing At1g53330</fullName>
    </submittedName>
</protein>
<dbReference type="Gene3D" id="1.25.40.10">
    <property type="entry name" value="Tetratricopeptide repeat domain"/>
    <property type="match status" value="3"/>
</dbReference>
<dbReference type="InterPro" id="IPR011990">
    <property type="entry name" value="TPR-like_helical_dom_sf"/>
</dbReference>
<dbReference type="AlphaFoldDB" id="A0A8S0VCB7"/>
<dbReference type="Pfam" id="PF13041">
    <property type="entry name" value="PPR_2"/>
    <property type="match status" value="3"/>
</dbReference>
<gene>
    <name evidence="4" type="ORF">OLEA9_A115802</name>
</gene>
<dbReference type="NCBIfam" id="TIGR00756">
    <property type="entry name" value="PPR"/>
    <property type="match status" value="8"/>
</dbReference>
<evidence type="ECO:0000313" key="5">
    <source>
        <dbReference type="Proteomes" id="UP000594638"/>
    </source>
</evidence>
<dbReference type="Proteomes" id="UP000594638">
    <property type="component" value="Unassembled WGS sequence"/>
</dbReference>
<feature type="repeat" description="PPR" evidence="3">
    <location>
        <begin position="150"/>
        <end position="184"/>
    </location>
</feature>
<keyword evidence="5" id="KW-1185">Reference proteome</keyword>
<dbReference type="InterPro" id="IPR002885">
    <property type="entry name" value="PPR_rpt"/>
</dbReference>